<evidence type="ECO:0000259" key="8">
    <source>
        <dbReference type="PROSITE" id="PS50278"/>
    </source>
</evidence>
<evidence type="ECO:0000256" key="6">
    <source>
        <dbReference type="SAM" id="MobiDB-lite"/>
    </source>
</evidence>
<name>A0A8B8T8L4_CAMFR</name>
<protein>
    <submittedName>
        <fullName evidence="10">Placenta growth factor isoform X1</fullName>
    </submittedName>
</protein>
<dbReference type="Gene3D" id="2.10.90.10">
    <property type="entry name" value="Cystine-knot cytokines"/>
    <property type="match status" value="1"/>
</dbReference>
<dbReference type="GO" id="GO:0060754">
    <property type="term" value="P:positive regulation of mast cell chemotaxis"/>
    <property type="evidence" value="ECO:0007669"/>
    <property type="project" value="TreeGrafter"/>
</dbReference>
<accession>A0A8B8T8L4</accession>
<feature type="chain" id="PRO_5034820703" evidence="7">
    <location>
        <begin position="19"/>
        <end position="226"/>
    </location>
</feature>
<dbReference type="InterPro" id="IPR023581">
    <property type="entry name" value="PD_growth_factor_CS"/>
</dbReference>
<dbReference type="GO" id="GO:0048010">
    <property type="term" value="P:vascular endothelial growth factor receptor signaling pathway"/>
    <property type="evidence" value="ECO:0007669"/>
    <property type="project" value="TreeGrafter"/>
</dbReference>
<feature type="compositionally biased region" description="Basic residues" evidence="6">
    <location>
        <begin position="139"/>
        <end position="155"/>
    </location>
</feature>
<evidence type="ECO:0000313" key="10">
    <source>
        <dbReference type="RefSeq" id="XP_032338268.1"/>
    </source>
</evidence>
<sequence length="226" mass="25249">MPAMRLFTCFLQLLAGLALPTVPPQQWALSAGNSSSEVEVVPFQEVWGRSYCRALERLVDIVSEYPSEVEHIFSPSCVSLLRCTGCCGDEDLHCMPVETVNVTMQLLKIRSGDPPSYVELTFSQHVRCECRPLWGKMKPERRRPKGRGKRKREKQRHTDCHLARLLPATRLKKSFHAMGLELIQVLPHEPVLALTGTSTPLRADRDSGEVGPPQACGPHFSPGPNQ</sequence>
<dbReference type="InterPro" id="IPR050507">
    <property type="entry name" value="PDGF/VEGF_growth_factor"/>
</dbReference>
<dbReference type="PANTHER" id="PTHR12025:SF9">
    <property type="entry name" value="PLACENTA GROWTH FACTOR"/>
    <property type="match status" value="1"/>
</dbReference>
<dbReference type="GO" id="GO:0001938">
    <property type="term" value="P:positive regulation of endothelial cell proliferation"/>
    <property type="evidence" value="ECO:0007669"/>
    <property type="project" value="TreeGrafter"/>
</dbReference>
<dbReference type="GO" id="GO:0051781">
    <property type="term" value="P:positive regulation of cell division"/>
    <property type="evidence" value="ECO:0007669"/>
    <property type="project" value="UniProtKB-KW"/>
</dbReference>
<keyword evidence="7" id="KW-0732">Signal</keyword>
<evidence type="ECO:0000256" key="7">
    <source>
        <dbReference type="SAM" id="SignalP"/>
    </source>
</evidence>
<dbReference type="SMART" id="SM00141">
    <property type="entry name" value="PDGF"/>
    <property type="match status" value="1"/>
</dbReference>
<dbReference type="GO" id="GO:0002040">
    <property type="term" value="P:sprouting angiogenesis"/>
    <property type="evidence" value="ECO:0007669"/>
    <property type="project" value="TreeGrafter"/>
</dbReference>
<feature type="region of interest" description="Disordered" evidence="6">
    <location>
        <begin position="198"/>
        <end position="226"/>
    </location>
</feature>
<dbReference type="FunFam" id="2.10.90.10:FF:000031">
    <property type="entry name" value="placenta growth factor isoform X2"/>
    <property type="match status" value="1"/>
</dbReference>
<dbReference type="Proteomes" id="UP000694856">
    <property type="component" value="Chromosome 6"/>
</dbReference>
<feature type="region of interest" description="Disordered" evidence="6">
    <location>
        <begin position="137"/>
        <end position="159"/>
    </location>
</feature>
<keyword evidence="9" id="KW-1185">Reference proteome</keyword>
<evidence type="ECO:0000256" key="4">
    <source>
        <dbReference type="ARBA" id="ARBA00023246"/>
    </source>
</evidence>
<dbReference type="GO" id="GO:0050930">
    <property type="term" value="P:induction of positive chemotaxis"/>
    <property type="evidence" value="ECO:0007669"/>
    <property type="project" value="TreeGrafter"/>
</dbReference>
<dbReference type="PANTHER" id="PTHR12025">
    <property type="entry name" value="VASCULAR ENDOTHELIAL GROWTH FACTOR"/>
    <property type="match status" value="1"/>
</dbReference>
<evidence type="ECO:0000256" key="2">
    <source>
        <dbReference type="ARBA" id="ARBA00023030"/>
    </source>
</evidence>
<evidence type="ECO:0000256" key="5">
    <source>
        <dbReference type="RuleBase" id="RU003818"/>
    </source>
</evidence>
<dbReference type="GeneID" id="102520919"/>
<dbReference type="CTD" id="5228"/>
<dbReference type="GO" id="GO:0001666">
    <property type="term" value="P:response to hypoxia"/>
    <property type="evidence" value="ECO:0007669"/>
    <property type="project" value="TreeGrafter"/>
</dbReference>
<dbReference type="GO" id="GO:0005172">
    <property type="term" value="F:vascular endothelial growth factor receptor binding"/>
    <property type="evidence" value="ECO:0007669"/>
    <property type="project" value="TreeGrafter"/>
</dbReference>
<reference evidence="10" key="1">
    <citation type="submission" date="2025-08" db="UniProtKB">
        <authorList>
            <consortium name="RefSeq"/>
        </authorList>
    </citation>
    <scope>IDENTIFICATION</scope>
    <source>
        <tissue evidence="10">Ear skin</tissue>
    </source>
</reference>
<dbReference type="GO" id="GO:0038084">
    <property type="term" value="P:vascular endothelial growth factor signaling pathway"/>
    <property type="evidence" value="ECO:0007669"/>
    <property type="project" value="TreeGrafter"/>
</dbReference>
<keyword evidence="2 5" id="KW-0339">Growth factor</keyword>
<dbReference type="InterPro" id="IPR029034">
    <property type="entry name" value="Cystine-knot_cytokine"/>
</dbReference>
<dbReference type="GO" id="GO:0008083">
    <property type="term" value="F:growth factor activity"/>
    <property type="evidence" value="ECO:0007669"/>
    <property type="project" value="UniProtKB-KW"/>
</dbReference>
<dbReference type="GO" id="GO:0005615">
    <property type="term" value="C:extracellular space"/>
    <property type="evidence" value="ECO:0007669"/>
    <property type="project" value="TreeGrafter"/>
</dbReference>
<dbReference type="CDD" id="cd00135">
    <property type="entry name" value="PDGF"/>
    <property type="match status" value="1"/>
</dbReference>
<evidence type="ECO:0000256" key="1">
    <source>
        <dbReference type="ARBA" id="ARBA00006686"/>
    </source>
</evidence>
<dbReference type="SUPFAM" id="SSF57501">
    <property type="entry name" value="Cystine-knot cytokines"/>
    <property type="match status" value="1"/>
</dbReference>
<gene>
    <name evidence="10" type="primary">PGF</name>
</gene>
<comment type="similarity">
    <text evidence="1 5">Belongs to the PDGF/VEGF growth factor family.</text>
</comment>
<feature type="domain" description="Platelet-derived growth factor (PDGF) family profile" evidence="8">
    <location>
        <begin position="39"/>
        <end position="135"/>
    </location>
</feature>
<evidence type="ECO:0000313" key="9">
    <source>
        <dbReference type="Proteomes" id="UP000694856"/>
    </source>
</evidence>
<dbReference type="RefSeq" id="XP_032338268.1">
    <property type="nucleotide sequence ID" value="XM_032482377.1"/>
</dbReference>
<feature type="signal peptide" evidence="7">
    <location>
        <begin position="1"/>
        <end position="18"/>
    </location>
</feature>
<dbReference type="PROSITE" id="PS00249">
    <property type="entry name" value="PDGF_1"/>
    <property type="match status" value="1"/>
</dbReference>
<dbReference type="GO" id="GO:0045766">
    <property type="term" value="P:positive regulation of angiogenesis"/>
    <property type="evidence" value="ECO:0007669"/>
    <property type="project" value="TreeGrafter"/>
</dbReference>
<dbReference type="Pfam" id="PF00341">
    <property type="entry name" value="PDGF"/>
    <property type="match status" value="1"/>
</dbReference>
<dbReference type="PROSITE" id="PS50278">
    <property type="entry name" value="PDGF_2"/>
    <property type="match status" value="1"/>
</dbReference>
<dbReference type="GO" id="GO:0016020">
    <property type="term" value="C:membrane"/>
    <property type="evidence" value="ECO:0007669"/>
    <property type="project" value="InterPro"/>
</dbReference>
<dbReference type="InterPro" id="IPR000072">
    <property type="entry name" value="PDGF/VEGF_dom"/>
</dbReference>
<proteinExistence type="inferred from homology"/>
<keyword evidence="4" id="KW-0497">Mitogen</keyword>
<evidence type="ECO:0000256" key="3">
    <source>
        <dbReference type="ARBA" id="ARBA00023157"/>
    </source>
</evidence>
<dbReference type="GO" id="GO:0042056">
    <property type="term" value="F:chemoattractant activity"/>
    <property type="evidence" value="ECO:0007669"/>
    <property type="project" value="TreeGrafter"/>
</dbReference>
<dbReference type="AlphaFoldDB" id="A0A8B8T8L4"/>
<organism evidence="9 10">
    <name type="scientific">Camelus ferus</name>
    <name type="common">Wild bactrian camel</name>
    <name type="synonym">Camelus bactrianus ferus</name>
    <dbReference type="NCBI Taxonomy" id="419612"/>
    <lineage>
        <taxon>Eukaryota</taxon>
        <taxon>Metazoa</taxon>
        <taxon>Chordata</taxon>
        <taxon>Craniata</taxon>
        <taxon>Vertebrata</taxon>
        <taxon>Euteleostomi</taxon>
        <taxon>Mammalia</taxon>
        <taxon>Eutheria</taxon>
        <taxon>Laurasiatheria</taxon>
        <taxon>Artiodactyla</taxon>
        <taxon>Tylopoda</taxon>
        <taxon>Camelidae</taxon>
        <taxon>Camelus</taxon>
    </lineage>
</organism>
<keyword evidence="3" id="KW-1015">Disulfide bond</keyword>